<reference evidence="1 2" key="1">
    <citation type="submission" date="2012-04" db="EMBL/GenBank/DDBJ databases">
        <authorList>
            <person name="Genoscope - CEA"/>
        </authorList>
    </citation>
    <scope>NUCLEOTIDE SEQUENCE [LARGE SCALE GENOMIC DNA]</scope>
    <source>
        <strain evidence="1 2">9432</strain>
    </source>
</reference>
<comment type="caution">
    <text evidence="1">The sequence shown here is derived from an EMBL/GenBank/DDBJ whole genome shotgun (WGS) entry which is preliminary data.</text>
</comment>
<organism evidence="1 2">
    <name type="scientific">Microcystis aeruginosa PCC 9432</name>
    <dbReference type="NCBI Taxonomy" id="1160280"/>
    <lineage>
        <taxon>Bacteria</taxon>
        <taxon>Bacillati</taxon>
        <taxon>Cyanobacteriota</taxon>
        <taxon>Cyanophyceae</taxon>
        <taxon>Oscillatoriophycideae</taxon>
        <taxon>Chroococcales</taxon>
        <taxon>Microcystaceae</taxon>
        <taxon>Microcystis</taxon>
    </lineage>
</organism>
<protein>
    <submittedName>
        <fullName evidence="1">Uncharacterized protein</fullName>
    </submittedName>
</protein>
<gene>
    <name evidence="1" type="ORF">MICCA_1930014</name>
</gene>
<dbReference type="AlphaFoldDB" id="A0A822L627"/>
<sequence length="91" mass="10050">MLSPLLPSPCQSSQAENFLEKNLAIISRACYIEKGLKKAEIAQLVEQRTENPRVRGSNPRLGIEKTLEFALYLLSNLLGFVNAADSLRFGG</sequence>
<dbReference type="Proteomes" id="UP000005806">
    <property type="component" value="Unassembled WGS sequence"/>
</dbReference>
<dbReference type="AntiFam" id="ANF00010">
    <property type="entry name" value="tRNA translation"/>
</dbReference>
<proteinExistence type="predicted"/>
<accession>A0A822L627</accession>
<name>A0A822L627_MICAE</name>
<evidence type="ECO:0000313" key="2">
    <source>
        <dbReference type="Proteomes" id="UP000005806"/>
    </source>
</evidence>
<dbReference type="EMBL" id="CAIH01000105">
    <property type="protein sequence ID" value="CCH91898.1"/>
    <property type="molecule type" value="Genomic_DNA"/>
</dbReference>
<evidence type="ECO:0000313" key="1">
    <source>
        <dbReference type="EMBL" id="CCH91898.1"/>
    </source>
</evidence>